<protein>
    <submittedName>
        <fullName evidence="1">Uncharacterized protein</fullName>
    </submittedName>
</protein>
<dbReference type="AlphaFoldDB" id="A0A381XY95"/>
<reference evidence="1" key="1">
    <citation type="submission" date="2018-05" db="EMBL/GenBank/DDBJ databases">
        <authorList>
            <person name="Lanie J.A."/>
            <person name="Ng W.-L."/>
            <person name="Kazmierczak K.M."/>
            <person name="Andrzejewski T.M."/>
            <person name="Davidsen T.M."/>
            <person name="Wayne K.J."/>
            <person name="Tettelin H."/>
            <person name="Glass J.I."/>
            <person name="Rusch D."/>
            <person name="Podicherti R."/>
            <person name="Tsui H.-C.T."/>
            <person name="Winkler M.E."/>
        </authorList>
    </citation>
    <scope>NUCLEOTIDE SEQUENCE</scope>
</reference>
<dbReference type="EMBL" id="UINC01016660">
    <property type="protein sequence ID" value="SVA69203.1"/>
    <property type="molecule type" value="Genomic_DNA"/>
</dbReference>
<evidence type="ECO:0000313" key="1">
    <source>
        <dbReference type="EMBL" id="SVA69203.1"/>
    </source>
</evidence>
<proteinExistence type="predicted"/>
<name>A0A381XY95_9ZZZZ</name>
<accession>A0A381XY95</accession>
<sequence length="26" mass="3118">MEKINYKFGKHISKAEIVFEIDPWHG</sequence>
<gene>
    <name evidence="1" type="ORF">METZ01_LOCUS122057</name>
</gene>
<organism evidence="1">
    <name type="scientific">marine metagenome</name>
    <dbReference type="NCBI Taxonomy" id="408172"/>
    <lineage>
        <taxon>unclassified sequences</taxon>
        <taxon>metagenomes</taxon>
        <taxon>ecological metagenomes</taxon>
    </lineage>
</organism>